<organism evidence="2 3">
    <name type="scientific">Microbulbifer marinus</name>
    <dbReference type="NCBI Taxonomy" id="658218"/>
    <lineage>
        <taxon>Bacteria</taxon>
        <taxon>Pseudomonadati</taxon>
        <taxon>Pseudomonadota</taxon>
        <taxon>Gammaproteobacteria</taxon>
        <taxon>Cellvibrionales</taxon>
        <taxon>Microbulbiferaceae</taxon>
        <taxon>Microbulbifer</taxon>
    </lineage>
</organism>
<feature type="domain" description="YchJ-like middle NTF2-like" evidence="1">
    <location>
        <begin position="41"/>
        <end position="131"/>
    </location>
</feature>
<dbReference type="SUPFAM" id="SSF54427">
    <property type="entry name" value="NTF2-like"/>
    <property type="match status" value="1"/>
</dbReference>
<evidence type="ECO:0000259" key="1">
    <source>
        <dbReference type="Pfam" id="PF17775"/>
    </source>
</evidence>
<protein>
    <submittedName>
        <fullName evidence="2">SEC-C motif-containing protein</fullName>
    </submittedName>
</protein>
<dbReference type="STRING" id="658218.SAMN05216562_0776"/>
<dbReference type="InterPro" id="IPR048469">
    <property type="entry name" value="YchJ-like_M"/>
</dbReference>
<accession>A0A1H3WDW5</accession>
<dbReference type="EMBL" id="FNQO01000001">
    <property type="protein sequence ID" value="SDZ85316.1"/>
    <property type="molecule type" value="Genomic_DNA"/>
</dbReference>
<dbReference type="InterPro" id="IPR032710">
    <property type="entry name" value="NTF2-like_dom_sf"/>
</dbReference>
<keyword evidence="3" id="KW-1185">Reference proteome</keyword>
<dbReference type="Proteomes" id="UP000198658">
    <property type="component" value="Unassembled WGS sequence"/>
</dbReference>
<dbReference type="Pfam" id="PF17775">
    <property type="entry name" value="YchJ_M-like"/>
    <property type="match status" value="1"/>
</dbReference>
<dbReference type="SUPFAM" id="SSF103642">
    <property type="entry name" value="Sec-C motif"/>
    <property type="match status" value="1"/>
</dbReference>
<proteinExistence type="predicted"/>
<dbReference type="AlphaFoldDB" id="A0A1H3WDW5"/>
<sequence length="137" mass="15845">MPPKPVINKATMPEQNCPCGSGKSFEKCCNLYLSGQAYPNTAEALMRSRFSAFATGNLPYLRKTWDPATCPELDADDLQNQWTRLEVIRSKQGLKKSIVEFKAWYLQNDIEHEMHEVSLFKLHKKRWVYIEPLPGWP</sequence>
<dbReference type="InterPro" id="IPR004027">
    <property type="entry name" value="SEC_C_motif"/>
</dbReference>
<dbReference type="Gene3D" id="3.10.450.50">
    <property type="match status" value="1"/>
</dbReference>
<name>A0A1H3WDW5_9GAMM</name>
<evidence type="ECO:0000313" key="3">
    <source>
        <dbReference type="Proteomes" id="UP000198658"/>
    </source>
</evidence>
<gene>
    <name evidence="2" type="ORF">SAMN05216562_0776</name>
</gene>
<reference evidence="3" key="1">
    <citation type="submission" date="2016-10" db="EMBL/GenBank/DDBJ databases">
        <authorList>
            <person name="Varghese N."/>
            <person name="Submissions S."/>
        </authorList>
    </citation>
    <scope>NUCLEOTIDE SEQUENCE [LARGE SCALE GENOMIC DNA]</scope>
    <source>
        <strain evidence="3">CGMCC 1.10657</strain>
    </source>
</reference>
<evidence type="ECO:0000313" key="2">
    <source>
        <dbReference type="EMBL" id="SDZ85316.1"/>
    </source>
</evidence>
<dbReference type="Pfam" id="PF02810">
    <property type="entry name" value="SEC-C"/>
    <property type="match status" value="1"/>
</dbReference>